<sequence>MTFKDLHTQTHPLLLGNVWDVPSAQIAEQLGFAAIGTSSAAIANMLGKQDGEALRFDELLIIVTAIAQHSNLPLSVDIEAGYADSPLEVANNIIKLAKLGVVGINIEDSTVVNGQRTLVDAEEFARKLIAIKAQLTEAQVDLFINVRSDTYLLGVEKPLEASLQRAALYQDAGADGLFLPCLHLACDIQIITSATTLPINVMCVPELLDFATLKTLGVKRISMGNFVHQAMLSSLKAILTAITTSGAFAPLFDI</sequence>
<proteinExistence type="predicted"/>
<dbReference type="InterPro" id="IPR015813">
    <property type="entry name" value="Pyrv/PenolPyrv_kinase-like_dom"/>
</dbReference>
<dbReference type="PANTHER" id="PTHR42905:SF16">
    <property type="entry name" value="CARBOXYPHOSPHONOENOLPYRUVATE PHOSPHONOMUTASE-LIKE PROTEIN (AFU_ORTHOLOGUE AFUA_5G07230)"/>
    <property type="match status" value="1"/>
</dbReference>
<dbReference type="Gene3D" id="3.20.20.60">
    <property type="entry name" value="Phosphoenolpyruvate-binding domains"/>
    <property type="match status" value="1"/>
</dbReference>
<dbReference type="InterPro" id="IPR040442">
    <property type="entry name" value="Pyrv_kinase-like_dom_sf"/>
</dbReference>
<dbReference type="EMBL" id="JABBPG010000006">
    <property type="protein sequence ID" value="NOU51687.1"/>
    <property type="molecule type" value="Genomic_DNA"/>
</dbReference>
<evidence type="ECO:0000313" key="3">
    <source>
        <dbReference type="Proteomes" id="UP000586305"/>
    </source>
</evidence>
<evidence type="ECO:0000313" key="2">
    <source>
        <dbReference type="EMBL" id="NOU51687.1"/>
    </source>
</evidence>
<keyword evidence="2" id="KW-0456">Lyase</keyword>
<gene>
    <name evidence="2" type="ORF">HG263_14215</name>
</gene>
<dbReference type="SUPFAM" id="SSF51621">
    <property type="entry name" value="Phosphoenolpyruvate/pyruvate domain"/>
    <property type="match status" value="1"/>
</dbReference>
<dbReference type="GO" id="GO:0046872">
    <property type="term" value="F:metal ion binding"/>
    <property type="evidence" value="ECO:0007669"/>
    <property type="project" value="UniProtKB-KW"/>
</dbReference>
<protein>
    <submittedName>
        <fullName evidence="2">Isocitrate lyase/phosphoenolpyruvate mutase family protein</fullName>
    </submittedName>
</protein>
<dbReference type="GO" id="GO:0016829">
    <property type="term" value="F:lyase activity"/>
    <property type="evidence" value="ECO:0007669"/>
    <property type="project" value="UniProtKB-KW"/>
</dbReference>
<keyword evidence="2" id="KW-0670">Pyruvate</keyword>
<dbReference type="RefSeq" id="WP_171626751.1">
    <property type="nucleotide sequence ID" value="NZ_JABBPG010000006.1"/>
</dbReference>
<dbReference type="AlphaFoldDB" id="A0A849VJ71"/>
<name>A0A849VJ71_9GAMM</name>
<dbReference type="PANTHER" id="PTHR42905">
    <property type="entry name" value="PHOSPHOENOLPYRUVATE CARBOXYLASE"/>
    <property type="match status" value="1"/>
</dbReference>
<accession>A0A849VJ71</accession>
<dbReference type="InterPro" id="IPR039556">
    <property type="entry name" value="ICL/PEPM"/>
</dbReference>
<dbReference type="CDD" id="cd00377">
    <property type="entry name" value="ICL_PEPM"/>
    <property type="match status" value="1"/>
</dbReference>
<dbReference type="Proteomes" id="UP000586305">
    <property type="component" value="Unassembled WGS sequence"/>
</dbReference>
<dbReference type="Pfam" id="PF13714">
    <property type="entry name" value="PEP_mutase"/>
    <property type="match status" value="1"/>
</dbReference>
<reference evidence="2 3" key="1">
    <citation type="submission" date="2020-04" db="EMBL/GenBank/DDBJ databases">
        <title>Pseudoalteromonas caenipelagi sp. nov., isolated from a tidal flat.</title>
        <authorList>
            <person name="Park S."/>
            <person name="Yoon J.-H."/>
        </authorList>
    </citation>
    <scope>NUCLEOTIDE SEQUENCE [LARGE SCALE GENOMIC DNA]</scope>
    <source>
        <strain evidence="2 3">JBTF-M23</strain>
    </source>
</reference>
<organism evidence="2 3">
    <name type="scientific">Pseudoalteromonas caenipelagi</name>
    <dbReference type="NCBI Taxonomy" id="2726988"/>
    <lineage>
        <taxon>Bacteria</taxon>
        <taxon>Pseudomonadati</taxon>
        <taxon>Pseudomonadota</taxon>
        <taxon>Gammaproteobacteria</taxon>
        <taxon>Alteromonadales</taxon>
        <taxon>Pseudoalteromonadaceae</taxon>
        <taxon>Pseudoalteromonas</taxon>
    </lineage>
</organism>
<evidence type="ECO:0000256" key="1">
    <source>
        <dbReference type="ARBA" id="ARBA00022723"/>
    </source>
</evidence>
<keyword evidence="1" id="KW-0479">Metal-binding</keyword>
<keyword evidence="3" id="KW-1185">Reference proteome</keyword>
<comment type="caution">
    <text evidence="2">The sequence shown here is derived from an EMBL/GenBank/DDBJ whole genome shotgun (WGS) entry which is preliminary data.</text>
</comment>